<keyword evidence="4" id="KW-0472">Membrane</keyword>
<keyword evidence="5" id="KW-0997">Cell inner membrane</keyword>
<keyword evidence="5" id="KW-0735">Signal-anchor</keyword>
<dbReference type="InterPro" id="IPR037682">
    <property type="entry name" value="TonB_C"/>
</dbReference>
<evidence type="ECO:0000256" key="5">
    <source>
        <dbReference type="RuleBase" id="RU362123"/>
    </source>
</evidence>
<dbReference type="Gene3D" id="3.30.1150.10">
    <property type="match status" value="1"/>
</dbReference>
<dbReference type="PROSITE" id="PS52015">
    <property type="entry name" value="TONB_CTD"/>
    <property type="match status" value="1"/>
</dbReference>
<keyword evidence="2" id="KW-0812">Transmembrane</keyword>
<keyword evidence="5" id="KW-0813">Transport</keyword>
<dbReference type="NCBIfam" id="TIGR01352">
    <property type="entry name" value="tonB_Cterm"/>
    <property type="match status" value="1"/>
</dbReference>
<reference evidence="8 9" key="1">
    <citation type="submission" date="2023-08" db="EMBL/GenBank/DDBJ databases">
        <authorList>
            <person name="Joshi A."/>
            <person name="Thite S."/>
        </authorList>
    </citation>
    <scope>NUCLEOTIDE SEQUENCE [LARGE SCALE GENOMIC DNA]</scope>
    <source>
        <strain evidence="8 9">1E1</strain>
    </source>
</reference>
<evidence type="ECO:0000256" key="1">
    <source>
        <dbReference type="ARBA" id="ARBA00004167"/>
    </source>
</evidence>
<evidence type="ECO:0000313" key="8">
    <source>
        <dbReference type="EMBL" id="MDP4529068.1"/>
    </source>
</evidence>
<dbReference type="SUPFAM" id="SSF74653">
    <property type="entry name" value="TolA/TonB C-terminal domain"/>
    <property type="match status" value="1"/>
</dbReference>
<keyword evidence="3" id="KW-1133">Transmembrane helix</keyword>
<feature type="domain" description="TonB C-terminal" evidence="7">
    <location>
        <begin position="38"/>
        <end position="134"/>
    </location>
</feature>
<dbReference type="PRINTS" id="PR01374">
    <property type="entry name" value="TONBPROTEIN"/>
</dbReference>
<dbReference type="Proteomes" id="UP001236258">
    <property type="component" value="Unassembled WGS sequence"/>
</dbReference>
<keyword evidence="6" id="KW-0732">Signal</keyword>
<dbReference type="InterPro" id="IPR006260">
    <property type="entry name" value="TonB/TolA_C"/>
</dbReference>
<dbReference type="InterPro" id="IPR003538">
    <property type="entry name" value="TonB"/>
</dbReference>
<evidence type="ECO:0000256" key="2">
    <source>
        <dbReference type="ARBA" id="ARBA00022692"/>
    </source>
</evidence>
<keyword evidence="9" id="KW-1185">Reference proteome</keyword>
<evidence type="ECO:0000256" key="6">
    <source>
        <dbReference type="SAM" id="SignalP"/>
    </source>
</evidence>
<proteinExistence type="inferred from homology"/>
<dbReference type="Pfam" id="PF03544">
    <property type="entry name" value="TonB_C"/>
    <property type="match status" value="1"/>
</dbReference>
<feature type="chain" id="PRO_5045919434" description="Protein TonB" evidence="6">
    <location>
        <begin position="22"/>
        <end position="159"/>
    </location>
</feature>
<dbReference type="PROSITE" id="PS51257">
    <property type="entry name" value="PROKAR_LIPOPROTEIN"/>
    <property type="match status" value="1"/>
</dbReference>
<organism evidence="8 9">
    <name type="scientific">Alkalimonas delamerensis</name>
    <dbReference type="NCBI Taxonomy" id="265981"/>
    <lineage>
        <taxon>Bacteria</taxon>
        <taxon>Pseudomonadati</taxon>
        <taxon>Pseudomonadota</taxon>
        <taxon>Gammaproteobacteria</taxon>
        <taxon>Alkalimonas</taxon>
    </lineage>
</organism>
<comment type="similarity">
    <text evidence="5">Belongs to the TonB family.</text>
</comment>
<evidence type="ECO:0000256" key="3">
    <source>
        <dbReference type="ARBA" id="ARBA00022989"/>
    </source>
</evidence>
<accession>A0ABT9GQ12</accession>
<feature type="signal peptide" evidence="6">
    <location>
        <begin position="1"/>
        <end position="21"/>
    </location>
</feature>
<sequence length="159" mass="17666">MIIRTLSIPSILIALTACSIAPTPESQTTLDLTAEQHWVSHYWQVSRTAVPEYPRQAAQRELNGCVRFQLTIDSHGRPQQIELIESFPAGVFDQSARRALAKFQWQPGEKNPEAQPARIPFQLDFTLEGGGSNYDEAGTFCFISGNERSVASVSTSNNR</sequence>
<keyword evidence="5" id="KW-1003">Cell membrane</keyword>
<dbReference type="RefSeq" id="WP_305945177.1">
    <property type="nucleotide sequence ID" value="NZ_JAUZVY010000003.1"/>
</dbReference>
<keyword evidence="5" id="KW-0653">Protein transport</keyword>
<comment type="function">
    <text evidence="5">Interacts with outer membrane receptor proteins that carry out high-affinity binding and energy dependent uptake into the periplasmic space of specific substrates. It could act to transduce energy from the cytoplasmic membrane to specific energy-requiring processes in the outer membrane, resulting in the release into the periplasm of ligands bound by these outer membrane proteins.</text>
</comment>
<name>A0ABT9GQ12_9GAMM</name>
<comment type="caution">
    <text evidence="8">The sequence shown here is derived from an EMBL/GenBank/DDBJ whole genome shotgun (WGS) entry which is preliminary data.</text>
</comment>
<dbReference type="EMBL" id="JAUZVY010000003">
    <property type="protein sequence ID" value="MDP4529068.1"/>
    <property type="molecule type" value="Genomic_DNA"/>
</dbReference>
<evidence type="ECO:0000256" key="4">
    <source>
        <dbReference type="ARBA" id="ARBA00023136"/>
    </source>
</evidence>
<gene>
    <name evidence="8" type="ORF">Q3O59_08495</name>
</gene>
<evidence type="ECO:0000259" key="7">
    <source>
        <dbReference type="PROSITE" id="PS52015"/>
    </source>
</evidence>
<evidence type="ECO:0000313" key="9">
    <source>
        <dbReference type="Proteomes" id="UP001236258"/>
    </source>
</evidence>
<comment type="subcellular location">
    <subcellularLocation>
        <location evidence="5">Cell inner membrane</location>
        <topology evidence="5">Single-pass membrane protein</topology>
        <orientation evidence="5">Periplasmic side</orientation>
    </subcellularLocation>
    <subcellularLocation>
        <location evidence="1">Membrane</location>
        <topology evidence="1">Single-pass membrane protein</topology>
    </subcellularLocation>
</comment>
<protein>
    <recommendedName>
        <fullName evidence="5">Protein TonB</fullName>
    </recommendedName>
</protein>